<reference evidence="1" key="2">
    <citation type="submission" date="2021-08" db="EMBL/GenBank/DDBJ databases">
        <authorList>
            <person name="Tani A."/>
            <person name="Ola A."/>
            <person name="Ogura Y."/>
            <person name="Katsura K."/>
            <person name="Hayashi T."/>
        </authorList>
    </citation>
    <scope>NUCLEOTIDE SEQUENCE</scope>
    <source>
        <strain evidence="1">DSM 14458</strain>
    </source>
</reference>
<dbReference type="SUPFAM" id="SSF52540">
    <property type="entry name" value="P-loop containing nucleoside triphosphate hydrolases"/>
    <property type="match status" value="2"/>
</dbReference>
<accession>A0ABQ4V0K8</accession>
<sequence length="462" mass="52875">MPELRKDQIQDLGRLFFKERRCIHGGEPGTGKTPTICVLQRARWDRHGHKSIWLMPMKLIDKNFDEAMLWGEWAPGEVAIVDGSPNEVEQALTCGAKLLLMGFTRFELVADRIHEDYKAIDIDEWHKGFGGHDSKRTQALYRWCKRRGDDLWFVPMTGTSYNGRPSTVYPALQVIEPRYYGTPEAFSSVHDLVDPFTRKVVGHTNLDRLETILSAHSIKRLWTDVHGPEEIVVQVARCRMNDRQRRAYDKFRETALLELEQFFIDGTQPGVGFIRARQIMEHPNSFPDLVTPGQRVDICPGEVPGKLEEFADDCEKIDRPLLAYAALVPQQEEMLRIALAAGRRAAIINGQVTKKAASAADRGFRAGELDTIIGSPQVADCGYNWQFCGDREVSDVLFVSMDYQDTAFFQAYKRAMRQTRRSALRLKLYTYIDSIDQHIMRLTKRKSVEAAQVERGRVPMPW</sequence>
<reference evidence="1" key="1">
    <citation type="journal article" date="2021" name="Front. Microbiol.">
        <title>Comprehensive Comparative Genomics and Phenotyping of Methylobacterium Species.</title>
        <authorList>
            <person name="Alessa O."/>
            <person name="Ogura Y."/>
            <person name="Fujitani Y."/>
            <person name="Takami H."/>
            <person name="Hayashi T."/>
            <person name="Sahin N."/>
            <person name="Tani A."/>
        </authorList>
    </citation>
    <scope>NUCLEOTIDE SEQUENCE</scope>
    <source>
        <strain evidence="1">DSM 14458</strain>
    </source>
</reference>
<evidence type="ECO:0000313" key="1">
    <source>
        <dbReference type="EMBL" id="GJE78136.1"/>
    </source>
</evidence>
<dbReference type="Gene3D" id="3.40.50.300">
    <property type="entry name" value="P-loop containing nucleotide triphosphate hydrolases"/>
    <property type="match status" value="2"/>
</dbReference>
<gene>
    <name evidence="1" type="ORF">BGCPKDLD_4747</name>
</gene>
<dbReference type="EMBL" id="BPRE01000020">
    <property type="protein sequence ID" value="GJE78136.1"/>
    <property type="molecule type" value="Genomic_DNA"/>
</dbReference>
<evidence type="ECO:0008006" key="3">
    <source>
        <dbReference type="Google" id="ProtNLM"/>
    </source>
</evidence>
<keyword evidence="2" id="KW-1185">Reference proteome</keyword>
<comment type="caution">
    <text evidence="1">The sequence shown here is derived from an EMBL/GenBank/DDBJ whole genome shotgun (WGS) entry which is preliminary data.</text>
</comment>
<proteinExistence type="predicted"/>
<dbReference type="InterPro" id="IPR027417">
    <property type="entry name" value="P-loop_NTPase"/>
</dbReference>
<dbReference type="Proteomes" id="UP001055093">
    <property type="component" value="Unassembled WGS sequence"/>
</dbReference>
<dbReference type="RefSeq" id="WP_238308720.1">
    <property type="nucleotide sequence ID" value="NZ_BPRE01000020.1"/>
</dbReference>
<name>A0ABQ4V0K8_9HYPH</name>
<evidence type="ECO:0000313" key="2">
    <source>
        <dbReference type="Proteomes" id="UP001055093"/>
    </source>
</evidence>
<organism evidence="1 2">
    <name type="scientific">Methylorubrum suomiense</name>
    <dbReference type="NCBI Taxonomy" id="144191"/>
    <lineage>
        <taxon>Bacteria</taxon>
        <taxon>Pseudomonadati</taxon>
        <taxon>Pseudomonadota</taxon>
        <taxon>Alphaproteobacteria</taxon>
        <taxon>Hyphomicrobiales</taxon>
        <taxon>Methylobacteriaceae</taxon>
        <taxon>Methylorubrum</taxon>
    </lineage>
</organism>
<protein>
    <recommendedName>
        <fullName evidence="3">Helicase ATP-binding domain-containing protein</fullName>
    </recommendedName>
</protein>